<proteinExistence type="predicted"/>
<sequence>MFSSRPLQHDPPNGPKRSGNHQDGYMSAQLQNPDSKEDTKEAQSYIAYTGHFYLDEEGDSHGPLLVHEMRNSNMSQLVGDRQRRLCEIKEESDGYQHLYLSVKEPIKMGGEDRIPLVHWRRLEDNQAAREPGGEKL</sequence>
<evidence type="ECO:0000313" key="2">
    <source>
        <dbReference type="Proteomes" id="UP001281147"/>
    </source>
</evidence>
<dbReference type="EMBL" id="JAUTXU010000271">
    <property type="protein sequence ID" value="KAK3691246.1"/>
    <property type="molecule type" value="Genomic_DNA"/>
</dbReference>
<organism evidence="1 2">
    <name type="scientific">Vermiconidia calcicola</name>
    <dbReference type="NCBI Taxonomy" id="1690605"/>
    <lineage>
        <taxon>Eukaryota</taxon>
        <taxon>Fungi</taxon>
        <taxon>Dikarya</taxon>
        <taxon>Ascomycota</taxon>
        <taxon>Pezizomycotina</taxon>
        <taxon>Dothideomycetes</taxon>
        <taxon>Dothideomycetidae</taxon>
        <taxon>Mycosphaerellales</taxon>
        <taxon>Extremaceae</taxon>
        <taxon>Vermiconidia</taxon>
    </lineage>
</organism>
<reference evidence="1" key="1">
    <citation type="submission" date="2023-07" db="EMBL/GenBank/DDBJ databases">
        <title>Black Yeasts Isolated from many extreme environments.</title>
        <authorList>
            <person name="Coleine C."/>
            <person name="Stajich J.E."/>
            <person name="Selbmann L."/>
        </authorList>
    </citation>
    <scope>NUCLEOTIDE SEQUENCE</scope>
    <source>
        <strain evidence="1">CCFEE 5714</strain>
    </source>
</reference>
<keyword evidence="2" id="KW-1185">Reference proteome</keyword>
<gene>
    <name evidence="1" type="ORF">LTR37_018778</name>
</gene>
<comment type="caution">
    <text evidence="1">The sequence shown here is derived from an EMBL/GenBank/DDBJ whole genome shotgun (WGS) entry which is preliminary data.</text>
</comment>
<accession>A0ACC3MG75</accession>
<evidence type="ECO:0000313" key="1">
    <source>
        <dbReference type="EMBL" id="KAK3691246.1"/>
    </source>
</evidence>
<dbReference type="Proteomes" id="UP001281147">
    <property type="component" value="Unassembled WGS sequence"/>
</dbReference>
<name>A0ACC3MG75_9PEZI</name>
<protein>
    <submittedName>
        <fullName evidence="1">Uncharacterized protein</fullName>
    </submittedName>
</protein>